<dbReference type="OrthoDB" id="10262287at2759"/>
<dbReference type="RefSeq" id="XP_022636042.1">
    <property type="nucleotide sequence ID" value="XM_022780321.1"/>
</dbReference>
<sequence>MRSEKKKKSGGAEASCRRNFEAIAWTTFGNEEGGFSNSPSFDTLGFNQFGQGSIWKACPGTCCLCWGVTFAEISALRFFSTQEGMAYDLIIAATKIVNGQTLIEPFVEKLG</sequence>
<dbReference type="Proteomes" id="UP000087766">
    <property type="component" value="Chromosome 5"/>
</dbReference>
<dbReference type="AlphaFoldDB" id="A0A3Q0F0Y9"/>
<protein>
    <submittedName>
        <fullName evidence="2">Vacuolar protein-sorting-associated protein 33 homolog</fullName>
    </submittedName>
</protein>
<reference evidence="2" key="2">
    <citation type="submission" date="2025-08" db="UniProtKB">
        <authorList>
            <consortium name="RefSeq"/>
        </authorList>
    </citation>
    <scope>IDENTIFICATION</scope>
    <source>
        <tissue evidence="2">Leaf</tissue>
    </source>
</reference>
<dbReference type="Gene3D" id="3.40.50.1910">
    <property type="match status" value="1"/>
</dbReference>
<dbReference type="KEGG" id="vra:106761772"/>
<evidence type="ECO:0000313" key="1">
    <source>
        <dbReference type="Proteomes" id="UP000087766"/>
    </source>
</evidence>
<evidence type="ECO:0000313" key="2">
    <source>
        <dbReference type="RefSeq" id="XP_022636042.1"/>
    </source>
</evidence>
<dbReference type="InterPro" id="IPR036045">
    <property type="entry name" value="Sec1-like_sf"/>
</dbReference>
<dbReference type="SUPFAM" id="SSF56815">
    <property type="entry name" value="Sec1/munc18-like (SM) proteins"/>
    <property type="match status" value="1"/>
</dbReference>
<keyword evidence="1" id="KW-1185">Reference proteome</keyword>
<dbReference type="STRING" id="3916.A0A3Q0F0Y9"/>
<dbReference type="InterPro" id="IPR027482">
    <property type="entry name" value="Sec1-like_dom2"/>
</dbReference>
<accession>A0A3Q0F0Y9</accession>
<reference evidence="1" key="1">
    <citation type="journal article" date="2014" name="Nat. Commun.">
        <title>Genome sequence of mungbean and insights into evolution within Vigna species.</title>
        <authorList>
            <person name="Kang Y.J."/>
            <person name="Kim S.K."/>
            <person name="Kim M.Y."/>
            <person name="Lestari P."/>
            <person name="Kim K.H."/>
            <person name="Ha B.K."/>
            <person name="Jun T.H."/>
            <person name="Hwang W.J."/>
            <person name="Lee T."/>
            <person name="Lee J."/>
            <person name="Shim S."/>
            <person name="Yoon M.Y."/>
            <person name="Jang Y.E."/>
            <person name="Han K.S."/>
            <person name="Taeprayoon P."/>
            <person name="Yoon N."/>
            <person name="Somta P."/>
            <person name="Tanya P."/>
            <person name="Kim K.S."/>
            <person name="Gwag J.G."/>
            <person name="Moon J.K."/>
            <person name="Lee Y.H."/>
            <person name="Park B.S."/>
            <person name="Bombarely A."/>
            <person name="Doyle J.J."/>
            <person name="Jackson S.A."/>
            <person name="Schafleitner R."/>
            <person name="Srinives P."/>
            <person name="Varshney R.K."/>
            <person name="Lee S.H."/>
        </authorList>
    </citation>
    <scope>NUCLEOTIDE SEQUENCE [LARGE SCALE GENOMIC DNA]</scope>
    <source>
        <strain evidence="1">cv. VC1973A</strain>
    </source>
</reference>
<name>A0A3Q0F0Y9_VIGRR</name>
<organism evidence="1 2">
    <name type="scientific">Vigna radiata var. radiata</name>
    <name type="common">Mung bean</name>
    <name type="synonym">Phaseolus aureus</name>
    <dbReference type="NCBI Taxonomy" id="3916"/>
    <lineage>
        <taxon>Eukaryota</taxon>
        <taxon>Viridiplantae</taxon>
        <taxon>Streptophyta</taxon>
        <taxon>Embryophyta</taxon>
        <taxon>Tracheophyta</taxon>
        <taxon>Spermatophyta</taxon>
        <taxon>Magnoliopsida</taxon>
        <taxon>eudicotyledons</taxon>
        <taxon>Gunneridae</taxon>
        <taxon>Pentapetalae</taxon>
        <taxon>rosids</taxon>
        <taxon>fabids</taxon>
        <taxon>Fabales</taxon>
        <taxon>Fabaceae</taxon>
        <taxon>Papilionoideae</taxon>
        <taxon>50 kb inversion clade</taxon>
        <taxon>NPAAA clade</taxon>
        <taxon>indigoferoid/millettioid clade</taxon>
        <taxon>Phaseoleae</taxon>
        <taxon>Vigna</taxon>
    </lineage>
</organism>
<dbReference type="GeneID" id="106761772"/>
<proteinExistence type="predicted"/>
<gene>
    <name evidence="2" type="primary">LOC106761772</name>
</gene>